<dbReference type="AlphaFoldDB" id="A2E0D5"/>
<accession>A2E0D5</accession>
<dbReference type="VEuPathDB" id="TrichDB:TVAG_028880"/>
<feature type="region of interest" description="Disordered" evidence="1">
    <location>
        <begin position="1"/>
        <end position="20"/>
    </location>
</feature>
<dbReference type="VEuPathDB" id="TrichDB:TVAGG3_0556250"/>
<proteinExistence type="predicted"/>
<gene>
    <name evidence="2" type="ORF">TVAG_028880</name>
</gene>
<dbReference type="RefSeq" id="XP_001326158.1">
    <property type="nucleotide sequence ID" value="XM_001326123.1"/>
</dbReference>
<name>A2E0D5_TRIV3</name>
<dbReference type="KEGG" id="tva:4771922"/>
<reference evidence="2" key="1">
    <citation type="submission" date="2006-10" db="EMBL/GenBank/DDBJ databases">
        <authorList>
            <person name="Amadeo P."/>
            <person name="Zhao Q."/>
            <person name="Wortman J."/>
            <person name="Fraser-Liggett C."/>
            <person name="Carlton J."/>
        </authorList>
    </citation>
    <scope>NUCLEOTIDE SEQUENCE</scope>
    <source>
        <strain evidence="2">G3</strain>
    </source>
</reference>
<dbReference type="InParanoid" id="A2E0D5"/>
<keyword evidence="3" id="KW-1185">Reference proteome</keyword>
<evidence type="ECO:0000313" key="2">
    <source>
        <dbReference type="EMBL" id="EAY13935.1"/>
    </source>
</evidence>
<dbReference type="SMR" id="A2E0D5"/>
<dbReference type="Proteomes" id="UP000001542">
    <property type="component" value="Unassembled WGS sequence"/>
</dbReference>
<evidence type="ECO:0000313" key="3">
    <source>
        <dbReference type="Proteomes" id="UP000001542"/>
    </source>
</evidence>
<protein>
    <submittedName>
        <fullName evidence="2">Uncharacterized protein</fullName>
    </submittedName>
</protein>
<reference evidence="2" key="2">
    <citation type="journal article" date="2007" name="Science">
        <title>Draft genome sequence of the sexually transmitted pathogen Trichomonas vaginalis.</title>
        <authorList>
            <person name="Carlton J.M."/>
            <person name="Hirt R.P."/>
            <person name="Silva J.C."/>
            <person name="Delcher A.L."/>
            <person name="Schatz M."/>
            <person name="Zhao Q."/>
            <person name="Wortman J.R."/>
            <person name="Bidwell S.L."/>
            <person name="Alsmark U.C.M."/>
            <person name="Besteiro S."/>
            <person name="Sicheritz-Ponten T."/>
            <person name="Noel C.J."/>
            <person name="Dacks J.B."/>
            <person name="Foster P.G."/>
            <person name="Simillion C."/>
            <person name="Van de Peer Y."/>
            <person name="Miranda-Saavedra D."/>
            <person name="Barton G.J."/>
            <person name="Westrop G.D."/>
            <person name="Mueller S."/>
            <person name="Dessi D."/>
            <person name="Fiori P.L."/>
            <person name="Ren Q."/>
            <person name="Paulsen I."/>
            <person name="Zhang H."/>
            <person name="Bastida-Corcuera F.D."/>
            <person name="Simoes-Barbosa A."/>
            <person name="Brown M.T."/>
            <person name="Hayes R.D."/>
            <person name="Mukherjee M."/>
            <person name="Okumura C.Y."/>
            <person name="Schneider R."/>
            <person name="Smith A.J."/>
            <person name="Vanacova S."/>
            <person name="Villalvazo M."/>
            <person name="Haas B.J."/>
            <person name="Pertea M."/>
            <person name="Feldblyum T.V."/>
            <person name="Utterback T.R."/>
            <person name="Shu C.L."/>
            <person name="Osoegawa K."/>
            <person name="de Jong P.J."/>
            <person name="Hrdy I."/>
            <person name="Horvathova L."/>
            <person name="Zubacova Z."/>
            <person name="Dolezal P."/>
            <person name="Malik S.B."/>
            <person name="Logsdon J.M. Jr."/>
            <person name="Henze K."/>
            <person name="Gupta A."/>
            <person name="Wang C.C."/>
            <person name="Dunne R.L."/>
            <person name="Upcroft J.A."/>
            <person name="Upcroft P."/>
            <person name="White O."/>
            <person name="Salzberg S.L."/>
            <person name="Tang P."/>
            <person name="Chiu C.-H."/>
            <person name="Lee Y.-S."/>
            <person name="Embley T.M."/>
            <person name="Coombs G.H."/>
            <person name="Mottram J.C."/>
            <person name="Tachezy J."/>
            <person name="Fraser-Liggett C.M."/>
            <person name="Johnson P.J."/>
        </authorList>
    </citation>
    <scope>NUCLEOTIDE SEQUENCE [LARGE SCALE GENOMIC DNA]</scope>
    <source>
        <strain evidence="2">G3</strain>
    </source>
</reference>
<dbReference type="EMBL" id="DS113278">
    <property type="protein sequence ID" value="EAY13935.1"/>
    <property type="molecule type" value="Genomic_DNA"/>
</dbReference>
<evidence type="ECO:0000256" key="1">
    <source>
        <dbReference type="SAM" id="MobiDB-lite"/>
    </source>
</evidence>
<organism evidence="2 3">
    <name type="scientific">Trichomonas vaginalis (strain ATCC PRA-98 / G3)</name>
    <dbReference type="NCBI Taxonomy" id="412133"/>
    <lineage>
        <taxon>Eukaryota</taxon>
        <taxon>Metamonada</taxon>
        <taxon>Parabasalia</taxon>
        <taxon>Trichomonadida</taxon>
        <taxon>Trichomonadidae</taxon>
        <taxon>Trichomonas</taxon>
    </lineage>
</organism>
<sequence>MERKSAQRLGMKQKKLTKKQKEGIIDMKRQGYSTKFVAAFFDCSTRRVMDIFRHSNRIRPDESDADLIFGLLKQGFSIRDIKSRFRNYIDYEIRHVIERQVKRLLAAGYEVGKGEIFDIEPEIKIETSENEDKYLNLDFSADSLEYQENIPNSSITIFDGENTEFEPYLY</sequence>